<proteinExistence type="predicted"/>
<dbReference type="RefSeq" id="WP_091103680.1">
    <property type="nucleotide sequence ID" value="NZ_FOBF01000015.1"/>
</dbReference>
<dbReference type="InterPro" id="IPR012312">
    <property type="entry name" value="Hemerythrin-like"/>
</dbReference>
<gene>
    <name evidence="2" type="ORF">SAMN05660976_05620</name>
</gene>
<evidence type="ECO:0000259" key="1">
    <source>
        <dbReference type="Pfam" id="PF01814"/>
    </source>
</evidence>
<dbReference type="Proteomes" id="UP000198953">
    <property type="component" value="Unassembled WGS sequence"/>
</dbReference>
<dbReference type="GO" id="GO:0005886">
    <property type="term" value="C:plasma membrane"/>
    <property type="evidence" value="ECO:0007669"/>
    <property type="project" value="TreeGrafter"/>
</dbReference>
<name>A0A1H7ZU36_9ACTN</name>
<feature type="domain" description="Hemerythrin-like" evidence="1">
    <location>
        <begin position="11"/>
        <end position="139"/>
    </location>
</feature>
<dbReference type="Pfam" id="PF01814">
    <property type="entry name" value="Hemerythrin"/>
    <property type="match status" value="1"/>
</dbReference>
<protein>
    <submittedName>
        <fullName evidence="2">Hemerythrin HHE cation binding domain-containing protein</fullName>
    </submittedName>
</protein>
<dbReference type="AlphaFoldDB" id="A0A1H7ZU36"/>
<dbReference type="CDD" id="cd12108">
    <property type="entry name" value="Hr-like"/>
    <property type="match status" value="1"/>
</dbReference>
<dbReference type="PANTHER" id="PTHR39966">
    <property type="entry name" value="BLL2471 PROTEIN-RELATED"/>
    <property type="match status" value="1"/>
</dbReference>
<dbReference type="EMBL" id="FOBF01000015">
    <property type="protein sequence ID" value="SEM61811.1"/>
    <property type="molecule type" value="Genomic_DNA"/>
</dbReference>
<dbReference type="STRING" id="46177.SAMN05660976_05620"/>
<dbReference type="PANTHER" id="PTHR39966:SF1">
    <property type="entry name" value="HEMERYTHRIN-LIKE DOMAIN-CONTAINING PROTEIN"/>
    <property type="match status" value="1"/>
</dbReference>
<organism evidence="2 3">
    <name type="scientific">Nonomuraea pusilla</name>
    <dbReference type="NCBI Taxonomy" id="46177"/>
    <lineage>
        <taxon>Bacteria</taxon>
        <taxon>Bacillati</taxon>
        <taxon>Actinomycetota</taxon>
        <taxon>Actinomycetes</taxon>
        <taxon>Streptosporangiales</taxon>
        <taxon>Streptosporangiaceae</taxon>
        <taxon>Nonomuraea</taxon>
    </lineage>
</organism>
<accession>A0A1H7ZU36</accession>
<evidence type="ECO:0000313" key="3">
    <source>
        <dbReference type="Proteomes" id="UP000198953"/>
    </source>
</evidence>
<dbReference type="OrthoDB" id="5197650at2"/>
<evidence type="ECO:0000313" key="2">
    <source>
        <dbReference type="EMBL" id="SEM61811.1"/>
    </source>
</evidence>
<sequence>MAPNLLGFRIAHRMMRGDSRRLAAVTGALARGGQRADAARLRAIGEFATKHCAGIHHHHQAEDDVLWPVIVRSAGAEVDLSDLTDDHKALDPLLEEITAAAAELPGSPSAVRRMAASLATLADLLDEHIEEEERLLFPVIEKYVPEEEWERVETEVRKGGQASFDLPRIGQYALPEELAALRRMAGPVLTVMLALMGPGHRRRQKLIFGDL</sequence>
<keyword evidence="3" id="KW-1185">Reference proteome</keyword>
<reference evidence="2 3" key="1">
    <citation type="submission" date="2016-10" db="EMBL/GenBank/DDBJ databases">
        <authorList>
            <person name="de Groot N.N."/>
        </authorList>
    </citation>
    <scope>NUCLEOTIDE SEQUENCE [LARGE SCALE GENOMIC DNA]</scope>
    <source>
        <strain evidence="2 3">DSM 43357</strain>
    </source>
</reference>
<dbReference type="Gene3D" id="1.20.120.520">
    <property type="entry name" value="nmb1532 protein domain like"/>
    <property type="match status" value="1"/>
</dbReference>